<evidence type="ECO:0000256" key="2">
    <source>
        <dbReference type="SAM" id="Phobius"/>
    </source>
</evidence>
<feature type="region of interest" description="Disordered" evidence="1">
    <location>
        <begin position="396"/>
        <end position="426"/>
    </location>
</feature>
<reference evidence="3" key="1">
    <citation type="submission" date="2016-10" db="EMBL/GenBank/DDBJ databases">
        <title>Sequence of Gallionella enrichment culture.</title>
        <authorList>
            <person name="Poehlein A."/>
            <person name="Muehling M."/>
            <person name="Daniel R."/>
        </authorList>
    </citation>
    <scope>NUCLEOTIDE SEQUENCE</scope>
</reference>
<evidence type="ECO:0000256" key="1">
    <source>
        <dbReference type="SAM" id="MobiDB-lite"/>
    </source>
</evidence>
<name>A0A1J5Q2J2_9ZZZZ</name>
<dbReference type="AlphaFoldDB" id="A0A1J5Q2J2"/>
<proteinExistence type="predicted"/>
<comment type="caution">
    <text evidence="3">The sequence shown here is derived from an EMBL/GenBank/DDBJ whole genome shotgun (WGS) entry which is preliminary data.</text>
</comment>
<dbReference type="EMBL" id="MLJW01001508">
    <property type="protein sequence ID" value="OIQ77918.1"/>
    <property type="molecule type" value="Genomic_DNA"/>
</dbReference>
<accession>A0A1J5Q2J2</accession>
<protein>
    <submittedName>
        <fullName evidence="3">Uncharacterized protein</fullName>
    </submittedName>
</protein>
<feature type="transmembrane region" description="Helical" evidence="2">
    <location>
        <begin position="68"/>
        <end position="87"/>
    </location>
</feature>
<keyword evidence="2" id="KW-0812">Transmembrane</keyword>
<organism evidence="3">
    <name type="scientific">mine drainage metagenome</name>
    <dbReference type="NCBI Taxonomy" id="410659"/>
    <lineage>
        <taxon>unclassified sequences</taxon>
        <taxon>metagenomes</taxon>
        <taxon>ecological metagenomes</taxon>
    </lineage>
</organism>
<gene>
    <name evidence="3" type="ORF">GALL_403880</name>
</gene>
<evidence type="ECO:0000313" key="3">
    <source>
        <dbReference type="EMBL" id="OIQ77918.1"/>
    </source>
</evidence>
<keyword evidence="2" id="KW-1133">Transmembrane helix</keyword>
<sequence length="484" mass="47317">MNTPLPPDAGTPEDPVDRLRAADPAAGIDADVTALEAAVRARIAAAESSATITALDPARRSRRPARRLSVAAAVAGVAVIGSGAFALGRHTGSTTPAAPAISLAAPEAAAGAAQRGVASSGAGVAGSVAQPAPYGLGTTRTVFSSPGLAGAAGTAQAWTYDSAAAFSRAKAAAMATALGMSGTPELASGVWTVGATDGTGPRLQLQPDATVDVSYEDPTNNPYGCAGGVVKGSTSSPGEVAGASGPMPTVAPQVCVGSSHGPAPSGADAIARTRALIAAAGLDPQSYEYQSNETGIATITSVTAWAVVDGQRTGQAWNVTLTDRGVQSVWGQLAPVVTLGTYPVVGPQEAVTRLGDARFDANQVGVYSAVGGVGVAVPGSVSSGLVAPAIGTGSAVAPSPVTTASGDTGPSGTPTLPPAPAPGSRVSWPVQHVTITTARLGLAPVRQTDGSVVLAPAYALSDGTGRTWSVIAVAESALDMTPVG</sequence>
<feature type="compositionally biased region" description="Low complexity" evidence="1">
    <location>
        <begin position="402"/>
        <end position="414"/>
    </location>
</feature>
<keyword evidence="2" id="KW-0472">Membrane</keyword>